<keyword evidence="2" id="KW-0238">DNA-binding</keyword>
<dbReference type="Gene3D" id="1.10.10.10">
    <property type="entry name" value="Winged helix-like DNA-binding domain superfamily/Winged helix DNA-binding domain"/>
    <property type="match status" value="1"/>
</dbReference>
<dbReference type="PANTHER" id="PTHR30136:SF35">
    <property type="entry name" value="HTH-TYPE TRANSCRIPTIONAL REGULATOR RV1719"/>
    <property type="match status" value="1"/>
</dbReference>
<dbReference type="GO" id="GO:0003700">
    <property type="term" value="F:DNA-binding transcription factor activity"/>
    <property type="evidence" value="ECO:0007669"/>
    <property type="project" value="TreeGrafter"/>
</dbReference>
<evidence type="ECO:0000313" key="6">
    <source>
        <dbReference type="EMBL" id="CQD22648.1"/>
    </source>
</evidence>
<dbReference type="PANTHER" id="PTHR30136">
    <property type="entry name" value="HELIX-TURN-HELIX TRANSCRIPTIONAL REGULATOR, ICLR FAMILY"/>
    <property type="match status" value="1"/>
</dbReference>
<dbReference type="InterPro" id="IPR036390">
    <property type="entry name" value="WH_DNA-bd_sf"/>
</dbReference>
<keyword evidence="1" id="KW-0805">Transcription regulation</keyword>
<dbReference type="InterPro" id="IPR014757">
    <property type="entry name" value="Tscrpt_reg_IclR_C"/>
</dbReference>
<feature type="domain" description="IclR-ED" evidence="5">
    <location>
        <begin position="70"/>
        <end position="268"/>
    </location>
</feature>
<organism evidence="6 7">
    <name type="scientific">Mycobacterium lentiflavum</name>
    <dbReference type="NCBI Taxonomy" id="141349"/>
    <lineage>
        <taxon>Bacteria</taxon>
        <taxon>Bacillati</taxon>
        <taxon>Actinomycetota</taxon>
        <taxon>Actinomycetes</taxon>
        <taxon>Mycobacteriales</taxon>
        <taxon>Mycobacteriaceae</taxon>
        <taxon>Mycobacterium</taxon>
        <taxon>Mycobacterium simiae complex</taxon>
    </lineage>
</organism>
<dbReference type="PROSITE" id="PS51078">
    <property type="entry name" value="ICLR_ED"/>
    <property type="match status" value="1"/>
</dbReference>
<dbReference type="InterPro" id="IPR029016">
    <property type="entry name" value="GAF-like_dom_sf"/>
</dbReference>
<evidence type="ECO:0000259" key="5">
    <source>
        <dbReference type="PROSITE" id="PS51078"/>
    </source>
</evidence>
<evidence type="ECO:0000256" key="1">
    <source>
        <dbReference type="ARBA" id="ARBA00023015"/>
    </source>
</evidence>
<sequence>MQKKAQKPIKRPIYLLESVDNALKLLQLLRDAGALRIKEAAREMDIAPSTAHRLLAMLVYRGFAVQDEKRIYRPGPAMGAGPAKYGWTRKFNDACRPHMEALAITCGETVNLVIRVGTQVRFLSTAESAAILRVGDRQGHVLPAEVTAGGRALLAELPPKTLERLYLLRGDQSAHDGEAAAALGFSSDQFSTFRHELALVREAGFALNVGKSEEGVAAIGVAVRNRIGQALGAITVTLPTSRFDRHYRRDLVPQIKRTVRDVEAEVAEIEP</sequence>
<proteinExistence type="predicted"/>
<keyword evidence="3" id="KW-0804">Transcription</keyword>
<dbReference type="STRING" id="141349.BN1232_05692"/>
<evidence type="ECO:0000259" key="4">
    <source>
        <dbReference type="PROSITE" id="PS51077"/>
    </source>
</evidence>
<dbReference type="AlphaFoldDB" id="A0A0E4CQX4"/>
<dbReference type="Pfam" id="PF01614">
    <property type="entry name" value="IclR_C"/>
    <property type="match status" value="1"/>
</dbReference>
<dbReference type="Gene3D" id="3.30.450.40">
    <property type="match status" value="1"/>
</dbReference>
<dbReference type="InterPro" id="IPR005471">
    <property type="entry name" value="Tscrpt_reg_IclR_N"/>
</dbReference>
<dbReference type="SUPFAM" id="SSF46785">
    <property type="entry name" value="Winged helix' DNA-binding domain"/>
    <property type="match status" value="1"/>
</dbReference>
<name>A0A0E4CQX4_MYCLN</name>
<dbReference type="Pfam" id="PF09339">
    <property type="entry name" value="HTH_IclR"/>
    <property type="match status" value="1"/>
</dbReference>
<evidence type="ECO:0000256" key="2">
    <source>
        <dbReference type="ARBA" id="ARBA00023125"/>
    </source>
</evidence>
<evidence type="ECO:0000256" key="3">
    <source>
        <dbReference type="ARBA" id="ARBA00023163"/>
    </source>
</evidence>
<dbReference type="RefSeq" id="WP_090607946.1">
    <property type="nucleotide sequence ID" value="NZ_CTEE01000001.1"/>
</dbReference>
<dbReference type="PROSITE" id="PS51077">
    <property type="entry name" value="HTH_ICLR"/>
    <property type="match status" value="1"/>
</dbReference>
<dbReference type="GO" id="GO:0003677">
    <property type="term" value="F:DNA binding"/>
    <property type="evidence" value="ECO:0007669"/>
    <property type="project" value="UniProtKB-KW"/>
</dbReference>
<protein>
    <submittedName>
        <fullName evidence="6">Transcriptional regulator</fullName>
    </submittedName>
</protein>
<accession>A0A0E4CQX4</accession>
<dbReference type="SMART" id="SM00346">
    <property type="entry name" value="HTH_ICLR"/>
    <property type="match status" value="1"/>
</dbReference>
<evidence type="ECO:0000313" key="7">
    <source>
        <dbReference type="Proteomes" id="UP000199251"/>
    </source>
</evidence>
<reference evidence="6 7" key="1">
    <citation type="submission" date="2015-03" db="EMBL/GenBank/DDBJ databases">
        <authorList>
            <person name="Urmite Genomes"/>
        </authorList>
    </citation>
    <scope>NUCLEOTIDE SEQUENCE [LARGE SCALE GENOMIC DNA]</scope>
    <source>
        <strain evidence="6 7">CSUR P1491</strain>
    </source>
</reference>
<dbReference type="GO" id="GO:0045892">
    <property type="term" value="P:negative regulation of DNA-templated transcription"/>
    <property type="evidence" value="ECO:0007669"/>
    <property type="project" value="TreeGrafter"/>
</dbReference>
<dbReference type="EMBL" id="CTEE01000001">
    <property type="protein sequence ID" value="CQD22648.1"/>
    <property type="molecule type" value="Genomic_DNA"/>
</dbReference>
<dbReference type="Proteomes" id="UP000199251">
    <property type="component" value="Unassembled WGS sequence"/>
</dbReference>
<dbReference type="InterPro" id="IPR050707">
    <property type="entry name" value="HTH_MetabolicPath_Reg"/>
</dbReference>
<feature type="domain" description="HTH iclR-type" evidence="4">
    <location>
        <begin position="16"/>
        <end position="76"/>
    </location>
</feature>
<gene>
    <name evidence="6" type="ORF">BN1232_05692</name>
</gene>
<dbReference type="SUPFAM" id="SSF55781">
    <property type="entry name" value="GAF domain-like"/>
    <property type="match status" value="1"/>
</dbReference>
<dbReference type="OrthoDB" id="7274111at2"/>
<dbReference type="InterPro" id="IPR036388">
    <property type="entry name" value="WH-like_DNA-bd_sf"/>
</dbReference>